<dbReference type="Pfam" id="PF13188">
    <property type="entry name" value="PAS_8"/>
    <property type="match status" value="1"/>
</dbReference>
<dbReference type="InterPro" id="IPR000014">
    <property type="entry name" value="PAS"/>
</dbReference>
<evidence type="ECO:0000256" key="4">
    <source>
        <dbReference type="ARBA" id="ARBA00022679"/>
    </source>
</evidence>
<dbReference type="Gene3D" id="1.10.287.130">
    <property type="match status" value="1"/>
</dbReference>
<dbReference type="GO" id="GO:0000155">
    <property type="term" value="F:phosphorelay sensor kinase activity"/>
    <property type="evidence" value="ECO:0007669"/>
    <property type="project" value="InterPro"/>
</dbReference>
<dbReference type="CDD" id="cd00082">
    <property type="entry name" value="HisKA"/>
    <property type="match status" value="1"/>
</dbReference>
<dbReference type="PROSITE" id="PS50112">
    <property type="entry name" value="PAS"/>
    <property type="match status" value="1"/>
</dbReference>
<feature type="domain" description="PAS" evidence="10">
    <location>
        <begin position="376"/>
        <end position="418"/>
    </location>
</feature>
<feature type="domain" description="Histidine kinase" evidence="9">
    <location>
        <begin position="701"/>
        <end position="920"/>
    </location>
</feature>
<dbReference type="InterPro" id="IPR003661">
    <property type="entry name" value="HisK_dim/P_dom"/>
</dbReference>
<dbReference type="InterPro" id="IPR050736">
    <property type="entry name" value="Sensor_HK_Regulatory"/>
</dbReference>
<keyword evidence="4" id="KW-0808">Transferase</keyword>
<keyword evidence="12" id="KW-1185">Reference proteome</keyword>
<evidence type="ECO:0000256" key="3">
    <source>
        <dbReference type="ARBA" id="ARBA00022553"/>
    </source>
</evidence>
<gene>
    <name evidence="11" type="ORF">SAMN04488589_1676</name>
</gene>
<dbReference type="InterPro" id="IPR003018">
    <property type="entry name" value="GAF"/>
</dbReference>
<dbReference type="Gene3D" id="3.30.450.20">
    <property type="entry name" value="PAS domain"/>
    <property type="match status" value="2"/>
</dbReference>
<comment type="catalytic activity">
    <reaction evidence="1">
        <text>ATP + protein L-histidine = ADP + protein N-phospho-L-histidine.</text>
        <dbReference type="EC" id="2.7.13.3"/>
    </reaction>
</comment>
<dbReference type="InterPro" id="IPR036097">
    <property type="entry name" value="HisK_dim/P_sf"/>
</dbReference>
<dbReference type="SMART" id="SM00387">
    <property type="entry name" value="HATPase_c"/>
    <property type="match status" value="1"/>
</dbReference>
<dbReference type="InterPro" id="IPR005467">
    <property type="entry name" value="His_kinase_dom"/>
</dbReference>
<reference evidence="11 12" key="1">
    <citation type="submission" date="2016-10" db="EMBL/GenBank/DDBJ databases">
        <authorList>
            <person name="Varghese N."/>
            <person name="Submissions S."/>
        </authorList>
    </citation>
    <scope>NUCLEOTIDE SEQUENCE [LARGE SCALE GENOMIC DNA]</scope>
    <source>
        <strain evidence="11 12">PL 12/M</strain>
    </source>
</reference>
<evidence type="ECO:0000256" key="2">
    <source>
        <dbReference type="ARBA" id="ARBA00012438"/>
    </source>
</evidence>
<keyword evidence="8" id="KW-0812">Transmembrane</keyword>
<dbReference type="PANTHER" id="PTHR43711">
    <property type="entry name" value="TWO-COMPONENT HISTIDINE KINASE"/>
    <property type="match status" value="1"/>
</dbReference>
<accession>A0A7Z7FCV3</accession>
<keyword evidence="8" id="KW-0472">Membrane</keyword>
<dbReference type="PANTHER" id="PTHR43711:SF31">
    <property type="entry name" value="HISTIDINE KINASE"/>
    <property type="match status" value="1"/>
</dbReference>
<evidence type="ECO:0000256" key="6">
    <source>
        <dbReference type="ARBA" id="ARBA00023012"/>
    </source>
</evidence>
<dbReference type="InterPro" id="IPR029016">
    <property type="entry name" value="GAF-like_dom_sf"/>
</dbReference>
<protein>
    <recommendedName>
        <fullName evidence="2">histidine kinase</fullName>
        <ecNumber evidence="2">2.7.13.3</ecNumber>
    </recommendedName>
</protein>
<dbReference type="InterPro" id="IPR004358">
    <property type="entry name" value="Sig_transdc_His_kin-like_C"/>
</dbReference>
<evidence type="ECO:0000256" key="1">
    <source>
        <dbReference type="ARBA" id="ARBA00000085"/>
    </source>
</evidence>
<feature type="transmembrane region" description="Helical" evidence="8">
    <location>
        <begin position="36"/>
        <end position="54"/>
    </location>
</feature>
<dbReference type="SUPFAM" id="SSF55785">
    <property type="entry name" value="PYP-like sensor domain (PAS domain)"/>
    <property type="match status" value="1"/>
</dbReference>
<name>A0A7Z7FCV3_9EURY</name>
<dbReference type="Proteomes" id="UP000199259">
    <property type="component" value="Unassembled WGS sequence"/>
</dbReference>
<keyword evidence="8" id="KW-1133">Transmembrane helix</keyword>
<dbReference type="Pfam" id="PF00512">
    <property type="entry name" value="HisKA"/>
    <property type="match status" value="1"/>
</dbReference>
<dbReference type="SUPFAM" id="SSF47384">
    <property type="entry name" value="Homodimeric domain of signal transducing histidine kinase"/>
    <property type="match status" value="1"/>
</dbReference>
<feature type="coiled-coil region" evidence="7">
    <location>
        <begin position="359"/>
        <end position="386"/>
    </location>
</feature>
<evidence type="ECO:0000313" key="11">
    <source>
        <dbReference type="EMBL" id="SDF92070.1"/>
    </source>
</evidence>
<dbReference type="EMBL" id="FNCA01000005">
    <property type="protein sequence ID" value="SDF92070.1"/>
    <property type="molecule type" value="Genomic_DNA"/>
</dbReference>
<dbReference type="PRINTS" id="PR00344">
    <property type="entry name" value="BCTRLSENSOR"/>
</dbReference>
<sequence length="929" mass="106134">MKNIARNKLLLMILSFLVLLATALFHVYILEGEQKLIWMIFLAILICFVIAHNLKVATLKKDLEAEVQKNRDAHDRLMIKYQIESTLSKISSKLSFADNLDEKIEESLGMLGELCNADRAYVFRVTDGEDTVSNTHEWCAKDVEPQKDMLQNLSASDYHWWLEKLTSEGAVHIKDIEELPPEAKAEKDLLTSQDIKSLIALPFFIENDIAGFIGFDNIRETNEWTKQDIEALNTYSNLLAMAFRKNSISEELNLERRQLLSIFDSMEEPVYVSDPSTHEILYVNKFLKQIIEENPIGKKCYHVLQGLNEPCDFCTNPIILKNKNQTYKWEYHNPLTERDYLVMDRIIKWIDGNDVRLEMAHDITEIKQAEKAIKQNEENFIKIIDNSPLPIAIMNSLGEFKYTNHKLSEMIGYTIEDIPTISKWWNTVYPDPEYRRKVQQNWNEVSKEKESGFSGEWIIRCLDGTERQVVVYFAKTNDNTVFIINDLTELKNTQSALMVDESCLETLHELSYMNGLSIDNIRNFALTEGIKLTGSEAGVLGFFDENKYLSSVITQPENILKIYGFTDNDLISGLQSCYRWTELLENKKPLIMNEPNEIELARCPDIFKRMNILSYLAAPIIYENDVVGFLAVANKKDDYTKNDARQLSLITQMMGDMILLKRSEDELKDYNSKLEEINNELRKVNDELHSLDEMKSNFLATMSHELKTPLISIMGFGELVGDETLGPLNKEQKRAMKVVNSNSGQLKRLIESLLFMSSLQAKNYQYEYSELRLSQIIDKALSIISMENTDKQLTVENTISDSLPFVSGDSNYLSEVFIHLIDNAFKFTPSGGSISISGKHEETGIHIVIEDTGIGIPDTKIMKTFDSFYQLDGSLTRRYGGAGIGLNICKRITEDHGGKLWLESVEGMGTKVHVILPAMNTVLSPSISS</sequence>
<dbReference type="EC" id="2.7.13.3" evidence="2"/>
<dbReference type="InterPro" id="IPR036890">
    <property type="entry name" value="HATPase_C_sf"/>
</dbReference>
<dbReference type="SMART" id="SM00065">
    <property type="entry name" value="GAF"/>
    <property type="match status" value="2"/>
</dbReference>
<evidence type="ECO:0000256" key="7">
    <source>
        <dbReference type="SAM" id="Coils"/>
    </source>
</evidence>
<dbReference type="FunFam" id="3.30.565.10:FF:000006">
    <property type="entry name" value="Sensor histidine kinase WalK"/>
    <property type="match status" value="1"/>
</dbReference>
<dbReference type="AlphaFoldDB" id="A0A7Z7FCV3"/>
<evidence type="ECO:0000256" key="8">
    <source>
        <dbReference type="SAM" id="Phobius"/>
    </source>
</evidence>
<dbReference type="Gene3D" id="3.30.565.10">
    <property type="entry name" value="Histidine kinase-like ATPase, C-terminal domain"/>
    <property type="match status" value="1"/>
</dbReference>
<keyword evidence="5" id="KW-0418">Kinase</keyword>
<dbReference type="Pfam" id="PF13185">
    <property type="entry name" value="GAF_2"/>
    <property type="match status" value="1"/>
</dbReference>
<dbReference type="InterPro" id="IPR035965">
    <property type="entry name" value="PAS-like_dom_sf"/>
</dbReference>
<evidence type="ECO:0000313" key="12">
    <source>
        <dbReference type="Proteomes" id="UP000199259"/>
    </source>
</evidence>
<dbReference type="Pfam" id="PF01590">
    <property type="entry name" value="GAF"/>
    <property type="match status" value="1"/>
</dbReference>
<dbReference type="SUPFAM" id="SSF55781">
    <property type="entry name" value="GAF domain-like"/>
    <property type="match status" value="2"/>
</dbReference>
<feature type="coiled-coil region" evidence="7">
    <location>
        <begin position="660"/>
        <end position="694"/>
    </location>
</feature>
<keyword evidence="7" id="KW-0175">Coiled coil</keyword>
<dbReference type="SUPFAM" id="SSF55874">
    <property type="entry name" value="ATPase domain of HSP90 chaperone/DNA topoisomerase II/histidine kinase"/>
    <property type="match status" value="1"/>
</dbReference>
<keyword evidence="3" id="KW-0597">Phosphoprotein</keyword>
<dbReference type="NCBIfam" id="TIGR00229">
    <property type="entry name" value="sensory_box"/>
    <property type="match status" value="1"/>
</dbReference>
<dbReference type="SMART" id="SM00388">
    <property type="entry name" value="HisKA"/>
    <property type="match status" value="1"/>
</dbReference>
<proteinExistence type="predicted"/>
<dbReference type="PROSITE" id="PS50109">
    <property type="entry name" value="HIS_KIN"/>
    <property type="match status" value="1"/>
</dbReference>
<dbReference type="Pfam" id="PF02518">
    <property type="entry name" value="HATPase_c"/>
    <property type="match status" value="1"/>
</dbReference>
<dbReference type="InterPro" id="IPR003594">
    <property type="entry name" value="HATPase_dom"/>
</dbReference>
<evidence type="ECO:0000259" key="9">
    <source>
        <dbReference type="PROSITE" id="PS50109"/>
    </source>
</evidence>
<organism evidence="11 12">
    <name type="scientific">Methanolobus vulcani</name>
    <dbReference type="NCBI Taxonomy" id="38026"/>
    <lineage>
        <taxon>Archaea</taxon>
        <taxon>Methanobacteriati</taxon>
        <taxon>Methanobacteriota</taxon>
        <taxon>Stenosarchaea group</taxon>
        <taxon>Methanomicrobia</taxon>
        <taxon>Methanosarcinales</taxon>
        <taxon>Methanosarcinaceae</taxon>
        <taxon>Methanolobus</taxon>
    </lineage>
</organism>
<evidence type="ECO:0000256" key="5">
    <source>
        <dbReference type="ARBA" id="ARBA00022777"/>
    </source>
</evidence>
<dbReference type="Gene3D" id="3.30.450.40">
    <property type="match status" value="2"/>
</dbReference>
<evidence type="ECO:0000259" key="10">
    <source>
        <dbReference type="PROSITE" id="PS50112"/>
    </source>
</evidence>
<keyword evidence="6" id="KW-0902">Two-component regulatory system</keyword>
<comment type="caution">
    <text evidence="11">The sequence shown here is derived from an EMBL/GenBank/DDBJ whole genome shotgun (WGS) entry which is preliminary data.</text>
</comment>
<feature type="transmembrane region" description="Helical" evidence="8">
    <location>
        <begin position="9"/>
        <end position="30"/>
    </location>
</feature>